<dbReference type="Proteomes" id="UP001320768">
    <property type="component" value="Unassembled WGS sequence"/>
</dbReference>
<gene>
    <name evidence="3" type="ORF">MKS91_02445</name>
</gene>
<proteinExistence type="predicted"/>
<comment type="caution">
    <text evidence="3">The sequence shown here is derived from an EMBL/GenBank/DDBJ whole genome shotgun (WGS) entry which is preliminary data.</text>
</comment>
<feature type="transmembrane region" description="Helical" evidence="2">
    <location>
        <begin position="169"/>
        <end position="187"/>
    </location>
</feature>
<dbReference type="RefSeq" id="WP_258569255.1">
    <property type="nucleotide sequence ID" value="NZ_JAKUDN010000002.1"/>
</dbReference>
<organism evidence="3 4">
    <name type="scientific">Candidatus Synchoanobacter obligatus</name>
    <dbReference type="NCBI Taxonomy" id="2919597"/>
    <lineage>
        <taxon>Bacteria</taxon>
        <taxon>Pseudomonadati</taxon>
        <taxon>Pseudomonadota</taxon>
        <taxon>Gammaproteobacteria</taxon>
        <taxon>Candidatus Comchoanobacterales</taxon>
        <taxon>Candidatus Comchoanobacteraceae</taxon>
        <taxon>Candidatus Synchoanobacter</taxon>
    </lineage>
</organism>
<evidence type="ECO:0000256" key="2">
    <source>
        <dbReference type="SAM" id="Phobius"/>
    </source>
</evidence>
<name>A0ABT1L5D5_9GAMM</name>
<feature type="transmembrane region" description="Helical" evidence="2">
    <location>
        <begin position="140"/>
        <end position="163"/>
    </location>
</feature>
<evidence type="ECO:0000313" key="3">
    <source>
        <dbReference type="EMBL" id="MCP8352146.1"/>
    </source>
</evidence>
<evidence type="ECO:0000313" key="4">
    <source>
        <dbReference type="Proteomes" id="UP001320768"/>
    </source>
</evidence>
<evidence type="ECO:0000256" key="1">
    <source>
        <dbReference type="SAM" id="MobiDB-lite"/>
    </source>
</evidence>
<feature type="region of interest" description="Disordered" evidence="1">
    <location>
        <begin position="1"/>
        <end position="24"/>
    </location>
</feature>
<keyword evidence="2" id="KW-0472">Membrane</keyword>
<keyword evidence="2" id="KW-1133">Transmembrane helix</keyword>
<accession>A0ABT1L5D5</accession>
<dbReference type="EMBL" id="JAKUDN010000002">
    <property type="protein sequence ID" value="MCP8352146.1"/>
    <property type="molecule type" value="Genomic_DNA"/>
</dbReference>
<keyword evidence="4" id="KW-1185">Reference proteome</keyword>
<keyword evidence="2" id="KW-0812">Transmembrane</keyword>
<protein>
    <submittedName>
        <fullName evidence="3">Uncharacterized protein</fullName>
    </submittedName>
</protein>
<reference evidence="3 4" key="1">
    <citation type="journal article" date="2022" name="Nat. Microbiol.">
        <title>The microbiome of a bacterivorous marine choanoflagellate contains a resource-demanding obligate bacterial associate.</title>
        <authorList>
            <person name="Needham D.M."/>
            <person name="Poirier C."/>
            <person name="Bachy C."/>
            <person name="George E.E."/>
            <person name="Wilken S."/>
            <person name="Yung C.C.M."/>
            <person name="Limardo A.J."/>
            <person name="Morando M."/>
            <person name="Sudek L."/>
            <person name="Malmstrom R.R."/>
            <person name="Keeling P.J."/>
            <person name="Santoro A.E."/>
            <person name="Worden A.Z."/>
        </authorList>
    </citation>
    <scope>NUCLEOTIDE SEQUENCE [LARGE SCALE GENOMIC DNA]</scope>
    <source>
        <strain evidence="3 4">Comchoano-2</strain>
    </source>
</reference>
<feature type="compositionally biased region" description="Low complexity" evidence="1">
    <location>
        <begin position="11"/>
        <end position="23"/>
    </location>
</feature>
<sequence>MKKASAYFVGENSNSSEKSTTENAVNRVADDTNESDSQLWSLIKSTSCLLNADLPPNRFDGIVERAIMEAIIDEAAEKAERNDMQGMLSRMTEVFDKNAEAAKKKAAAVKVASKKAAADAEKVAADAASNSRVLPILNSILKFLVVALVLAGVSHTMLTAVIVKTVADFIAVGIAGFVPVIGSLYCVKEAASKSVELYRGDTATVDTHNGAGNNAISPAISF</sequence>